<dbReference type="GO" id="GO:0051301">
    <property type="term" value="P:cell division"/>
    <property type="evidence" value="ECO:0007669"/>
    <property type="project" value="UniProtKB-KW"/>
</dbReference>
<dbReference type="SUPFAM" id="SSF49503">
    <property type="entry name" value="Cupredoxins"/>
    <property type="match status" value="3"/>
</dbReference>
<dbReference type="OrthoDB" id="9757546at2"/>
<feature type="domain" description="Plastocyanin-like" evidence="3">
    <location>
        <begin position="406"/>
        <end position="538"/>
    </location>
</feature>
<dbReference type="PANTHER" id="PTHR48267">
    <property type="entry name" value="CUPREDOXIN SUPERFAMILY PROTEIN"/>
    <property type="match status" value="1"/>
</dbReference>
<evidence type="ECO:0000313" key="5">
    <source>
        <dbReference type="EMBL" id="GEP31055.1"/>
    </source>
</evidence>
<evidence type="ECO:0000259" key="3">
    <source>
        <dbReference type="Pfam" id="PF07731"/>
    </source>
</evidence>
<evidence type="ECO:0000256" key="2">
    <source>
        <dbReference type="ARBA" id="ARBA00023002"/>
    </source>
</evidence>
<keyword evidence="5" id="KW-0132">Cell division</keyword>
<dbReference type="EMBL" id="BKAD01000023">
    <property type="protein sequence ID" value="GEP31055.1"/>
    <property type="molecule type" value="Genomic_DNA"/>
</dbReference>
<accession>A0A512L980</accession>
<dbReference type="CDD" id="cd13852">
    <property type="entry name" value="CuRO_1_McoP_like"/>
    <property type="match status" value="1"/>
</dbReference>
<dbReference type="InterPro" id="IPR011707">
    <property type="entry name" value="Cu-oxidase-like_N"/>
</dbReference>
<dbReference type="CDD" id="cd13888">
    <property type="entry name" value="CuRO_3_McoP_like"/>
    <property type="match status" value="1"/>
</dbReference>
<feature type="domain" description="Plastocyanin-like" evidence="4">
    <location>
        <begin position="95"/>
        <end position="193"/>
    </location>
</feature>
<evidence type="ECO:0000259" key="4">
    <source>
        <dbReference type="Pfam" id="PF07732"/>
    </source>
</evidence>
<dbReference type="GO" id="GO:0016491">
    <property type="term" value="F:oxidoreductase activity"/>
    <property type="evidence" value="ECO:0007669"/>
    <property type="project" value="UniProtKB-KW"/>
</dbReference>
<dbReference type="Pfam" id="PF07731">
    <property type="entry name" value="Cu-oxidase_2"/>
    <property type="match status" value="1"/>
</dbReference>
<dbReference type="Proteomes" id="UP000321337">
    <property type="component" value="Unassembled WGS sequence"/>
</dbReference>
<dbReference type="RefSeq" id="WP_147073687.1">
    <property type="nucleotide sequence ID" value="NZ_AP021884.1"/>
</dbReference>
<evidence type="ECO:0000256" key="1">
    <source>
        <dbReference type="ARBA" id="ARBA00022723"/>
    </source>
</evidence>
<keyword evidence="1" id="KW-0479">Metal-binding</keyword>
<dbReference type="InterPro" id="IPR011706">
    <property type="entry name" value="Cu-oxidase_C"/>
</dbReference>
<dbReference type="InterPro" id="IPR002355">
    <property type="entry name" value="Cu_oxidase_Cu_BS"/>
</dbReference>
<organism evidence="5 6">
    <name type="scientific">Sulfuriferula plumbiphila</name>
    <dbReference type="NCBI Taxonomy" id="171865"/>
    <lineage>
        <taxon>Bacteria</taxon>
        <taxon>Pseudomonadati</taxon>
        <taxon>Pseudomonadota</taxon>
        <taxon>Betaproteobacteria</taxon>
        <taxon>Nitrosomonadales</taxon>
        <taxon>Sulfuricellaceae</taxon>
        <taxon>Sulfuriferula</taxon>
    </lineage>
</organism>
<keyword evidence="5" id="KW-0131">Cell cycle</keyword>
<comment type="caution">
    <text evidence="5">The sequence shown here is derived from an EMBL/GenBank/DDBJ whole genome shotgun (WGS) entry which is preliminary data.</text>
</comment>
<evidence type="ECO:0000313" key="6">
    <source>
        <dbReference type="Proteomes" id="UP000321337"/>
    </source>
</evidence>
<gene>
    <name evidence="5" type="primary">sufI</name>
    <name evidence="5" type="ORF">TPL01_21930</name>
</gene>
<name>A0A512L980_9PROT</name>
<dbReference type="InterPro" id="IPR008972">
    <property type="entry name" value="Cupredoxin"/>
</dbReference>
<keyword evidence="2" id="KW-0560">Oxidoreductase</keyword>
<dbReference type="PANTHER" id="PTHR48267:SF1">
    <property type="entry name" value="BILIRUBIN OXIDASE"/>
    <property type="match status" value="1"/>
</dbReference>
<protein>
    <submittedName>
        <fullName evidence="5">Periplasmic cell division protein (SufI)</fullName>
    </submittedName>
</protein>
<dbReference type="AlphaFoldDB" id="A0A512L980"/>
<sequence length="541" mass="59804">MQRRKFLQYAAASGLGILGGGYLYQYATNTRQNNFLGSAAARNMADSTPLFIPGDSGPLGVLDMTDAPMTLNARAATLPLIQGKPSPFLIYNAQYANQTYQNPIIRIQRGSQFNARLQNDLNEPTIIHWHGLHVPGAMDGHPRTTIAAGAHYDYTFPVTNRGGMYWYHTHAHNLTAKQAYFGLAGLFMVEDEDEAALRNTLQLAPGVTELPLLIQDKQFNSAGKLTYADNPMQQMMGQLGDTILVNLTPQPQLDIANRLYRLRILNGSNSRIYKLAFIHRGKMLPYAIIGTDAGLLERPYTAQEVFLAPAERVDILFDASQLRAGEEVLLKSLAFDAMQGGMMPGMGGMMGGMSGMGGMGGASLALGAEFEIMKLAVTRQGPATPSVPPRQLSTIARIDTRGAAVRNISLTMQRMRWLINGESFNMDSYPIQSRSNTVELWDIQNAKMSMPHPMHMHGFSFQVVSRQNSPGQVRKLAQDASGRLITDLGWKDTILVWPGETVRIAIDFTNEFKGDQLYLFHCHNLEHEDQGMMVNHRVTAV</sequence>
<proteinExistence type="predicted"/>
<dbReference type="Pfam" id="PF07732">
    <property type="entry name" value="Cu-oxidase_3"/>
    <property type="match status" value="1"/>
</dbReference>
<dbReference type="GO" id="GO:0005507">
    <property type="term" value="F:copper ion binding"/>
    <property type="evidence" value="ECO:0007669"/>
    <property type="project" value="InterPro"/>
</dbReference>
<reference evidence="5 6" key="1">
    <citation type="submission" date="2019-07" db="EMBL/GenBank/DDBJ databases">
        <title>Whole genome shotgun sequence of Thiobacillus plumbophilus NBRC 107929.</title>
        <authorList>
            <person name="Hosoyama A."/>
            <person name="Uohara A."/>
            <person name="Ohji S."/>
            <person name="Ichikawa N."/>
        </authorList>
    </citation>
    <scope>NUCLEOTIDE SEQUENCE [LARGE SCALE GENOMIC DNA]</scope>
    <source>
        <strain evidence="5 6">NBRC 107929</strain>
    </source>
</reference>
<dbReference type="InterPro" id="IPR045087">
    <property type="entry name" value="Cu-oxidase_fam"/>
</dbReference>
<dbReference type="PROSITE" id="PS00080">
    <property type="entry name" value="MULTICOPPER_OXIDASE2"/>
    <property type="match status" value="1"/>
</dbReference>
<dbReference type="Gene3D" id="2.60.40.420">
    <property type="entry name" value="Cupredoxins - blue copper proteins"/>
    <property type="match status" value="3"/>
</dbReference>
<keyword evidence="6" id="KW-1185">Reference proteome</keyword>